<feature type="domain" description="Methyltransferase type 11" evidence="2">
    <location>
        <begin position="59"/>
        <end position="158"/>
    </location>
</feature>
<dbReference type="SUPFAM" id="SSF53335">
    <property type="entry name" value="S-adenosyl-L-methionine-dependent methyltransferases"/>
    <property type="match status" value="1"/>
</dbReference>
<dbReference type="CDD" id="cd02440">
    <property type="entry name" value="AdoMet_MTases"/>
    <property type="match status" value="1"/>
</dbReference>
<dbReference type="Gene3D" id="3.40.50.150">
    <property type="entry name" value="Vaccinia Virus protein VP39"/>
    <property type="match status" value="1"/>
</dbReference>
<dbReference type="Pfam" id="PF08241">
    <property type="entry name" value="Methyltransf_11"/>
    <property type="match status" value="1"/>
</dbReference>
<dbReference type="GO" id="GO:0008757">
    <property type="term" value="F:S-adenosylmethionine-dependent methyltransferase activity"/>
    <property type="evidence" value="ECO:0007669"/>
    <property type="project" value="InterPro"/>
</dbReference>
<proteinExistence type="predicted"/>
<sequence length="306" mass="32369">MTEERPDAGPAEGTVLPMWEEPDVVGAFARWHPAAVVFYRPATEALLAAAGVAPGTRLLDVGTGTGIPAVRAAELVGPDGVVAATDPSAGLLAAAEANARAAGAGNLSFRRAGAEALPFPDAGFDAVVSHLGLMFVADLPRALAEVRRVLCPGGRAAFLAWGPYAENPFWTVFHGLAKRYREGAAAEEDQEVETDPAPEEEPDPRHPFRFAEPGSLLAALRAAGFADAREETRRVSLRLPDPEPIRRFWLDVGRADEDLPAPRRQAFRDEVLAAYRAFAAGDGVELPAVFVVGSGATPSAPLRPRT</sequence>
<feature type="region of interest" description="Disordered" evidence="1">
    <location>
        <begin position="184"/>
        <end position="208"/>
    </location>
</feature>
<dbReference type="EMBL" id="CADCWG010000210">
    <property type="protein sequence ID" value="CAA9566417.1"/>
    <property type="molecule type" value="Genomic_DNA"/>
</dbReference>
<protein>
    <recommendedName>
        <fullName evidence="2">Methyltransferase type 11 domain-containing protein</fullName>
    </recommendedName>
</protein>
<name>A0A6J4V287_9BACT</name>
<evidence type="ECO:0000259" key="2">
    <source>
        <dbReference type="Pfam" id="PF08241"/>
    </source>
</evidence>
<dbReference type="InterPro" id="IPR029063">
    <property type="entry name" value="SAM-dependent_MTases_sf"/>
</dbReference>
<gene>
    <name evidence="3" type="ORF">AVDCRST_MAG49-3097</name>
</gene>
<dbReference type="PANTHER" id="PTHR43591">
    <property type="entry name" value="METHYLTRANSFERASE"/>
    <property type="match status" value="1"/>
</dbReference>
<dbReference type="PANTHER" id="PTHR43591:SF24">
    <property type="entry name" value="2-METHOXY-6-POLYPRENYL-1,4-BENZOQUINOL METHYLASE, MITOCHONDRIAL"/>
    <property type="match status" value="1"/>
</dbReference>
<evidence type="ECO:0000256" key="1">
    <source>
        <dbReference type="SAM" id="MobiDB-lite"/>
    </source>
</evidence>
<dbReference type="InterPro" id="IPR013216">
    <property type="entry name" value="Methyltransf_11"/>
</dbReference>
<reference evidence="3" key="1">
    <citation type="submission" date="2020-02" db="EMBL/GenBank/DDBJ databases">
        <authorList>
            <person name="Meier V. D."/>
        </authorList>
    </citation>
    <scope>NUCLEOTIDE SEQUENCE</scope>
    <source>
        <strain evidence="3">AVDCRST_MAG49</strain>
    </source>
</reference>
<organism evidence="3">
    <name type="scientific">uncultured Thermomicrobiales bacterium</name>
    <dbReference type="NCBI Taxonomy" id="1645740"/>
    <lineage>
        <taxon>Bacteria</taxon>
        <taxon>Pseudomonadati</taxon>
        <taxon>Thermomicrobiota</taxon>
        <taxon>Thermomicrobia</taxon>
        <taxon>Thermomicrobiales</taxon>
        <taxon>environmental samples</taxon>
    </lineage>
</organism>
<accession>A0A6J4V287</accession>
<evidence type="ECO:0000313" key="3">
    <source>
        <dbReference type="EMBL" id="CAA9566417.1"/>
    </source>
</evidence>
<dbReference type="AlphaFoldDB" id="A0A6J4V287"/>
<feature type="compositionally biased region" description="Acidic residues" evidence="1">
    <location>
        <begin position="185"/>
        <end position="202"/>
    </location>
</feature>